<dbReference type="Proteomes" id="UP000236290">
    <property type="component" value="Unassembled WGS sequence"/>
</dbReference>
<evidence type="ECO:0000313" key="3">
    <source>
        <dbReference type="EMBL" id="PNP50216.1"/>
    </source>
</evidence>
<dbReference type="InterPro" id="IPR015943">
    <property type="entry name" value="WD40/YVTN_repeat-like_dom_sf"/>
</dbReference>
<dbReference type="OrthoDB" id="538223at2759"/>
<dbReference type="PROSITE" id="PS50082">
    <property type="entry name" value="WD_REPEATS_2"/>
    <property type="match status" value="3"/>
</dbReference>
<sequence length="375" mass="40667">MSNAQTNSDPSQQCLDNFPPASEQGYPEATQILAELPEKHESMPGRRLQETVSIEDRAVAAETVIQGSGLRAFVDPLLEPLCFDLVDTLPQGVATFRIAYSRDGKYIATGDDIGNAYIFDAATQRNVFKKGTEVKALIPSPVCFSPDGQSFIFASGGLVQVCDIATKTVQRSLNHKSGVSALDISNDGRLLACGDFCGTVHIWEQGGKTKEFTEGNGYIYEVKISQDCCFVAATCDDGYAYIWNLKTGGLDAKYYHGTRVRSLAFSSDGKFLVTGGDSGFKVWSRVTGACLLYSEPSGSALTALSMTPDDKWIVTASNRGFIRFWDRATGKSHCIVDAHKEIIYSIAFKPGGGSFATVAGDKTARIWSYGPRRQT</sequence>
<dbReference type="PANTHER" id="PTHR19879">
    <property type="entry name" value="TRANSCRIPTION INITIATION FACTOR TFIID"/>
    <property type="match status" value="1"/>
</dbReference>
<feature type="compositionally biased region" description="Polar residues" evidence="2">
    <location>
        <begin position="1"/>
        <end position="15"/>
    </location>
</feature>
<name>A0A2K0TXK1_TRIHA</name>
<dbReference type="SMART" id="SM00320">
    <property type="entry name" value="WD40"/>
    <property type="match status" value="6"/>
</dbReference>
<dbReference type="InterPro" id="IPR036322">
    <property type="entry name" value="WD40_repeat_dom_sf"/>
</dbReference>
<dbReference type="AlphaFoldDB" id="A0A2K0TXK1"/>
<protein>
    <submittedName>
        <fullName evidence="3">Uncharacterized protein</fullName>
    </submittedName>
</protein>
<dbReference type="Gene3D" id="2.130.10.10">
    <property type="entry name" value="YVTN repeat-like/Quinoprotein amine dehydrogenase"/>
    <property type="match status" value="2"/>
</dbReference>
<accession>A0A2K0TXK1</accession>
<proteinExistence type="predicted"/>
<dbReference type="InterPro" id="IPR001680">
    <property type="entry name" value="WD40_rpt"/>
</dbReference>
<evidence type="ECO:0000256" key="1">
    <source>
        <dbReference type="PROSITE-ProRule" id="PRU00221"/>
    </source>
</evidence>
<dbReference type="PROSITE" id="PS50294">
    <property type="entry name" value="WD_REPEATS_REGION"/>
    <property type="match status" value="1"/>
</dbReference>
<dbReference type="PANTHER" id="PTHR19879:SF9">
    <property type="entry name" value="TRANSCRIPTION INITIATION FACTOR TFIID SUBUNIT 5"/>
    <property type="match status" value="1"/>
</dbReference>
<evidence type="ECO:0000256" key="2">
    <source>
        <dbReference type="SAM" id="MobiDB-lite"/>
    </source>
</evidence>
<feature type="region of interest" description="Disordered" evidence="2">
    <location>
        <begin position="1"/>
        <end position="22"/>
    </location>
</feature>
<evidence type="ECO:0000313" key="4">
    <source>
        <dbReference type="Proteomes" id="UP000236290"/>
    </source>
</evidence>
<reference evidence="3 4" key="1">
    <citation type="submission" date="2017-02" db="EMBL/GenBank/DDBJ databases">
        <title>Genomes of Trichoderma spp. with biocontrol activity.</title>
        <authorList>
            <person name="Gardiner D."/>
            <person name="Kazan K."/>
            <person name="Vos C."/>
            <person name="Harvey P."/>
        </authorList>
    </citation>
    <scope>NUCLEOTIDE SEQUENCE [LARGE SCALE GENOMIC DNA]</scope>
    <source>
        <strain evidence="3 4">Tr1</strain>
    </source>
</reference>
<feature type="repeat" description="WD" evidence="1">
    <location>
        <begin position="172"/>
        <end position="204"/>
    </location>
</feature>
<keyword evidence="1" id="KW-0853">WD repeat</keyword>
<dbReference type="EMBL" id="MTYI01000163">
    <property type="protein sequence ID" value="PNP50216.1"/>
    <property type="molecule type" value="Genomic_DNA"/>
</dbReference>
<feature type="repeat" description="WD" evidence="1">
    <location>
        <begin position="294"/>
        <end position="326"/>
    </location>
</feature>
<organism evidence="3 4">
    <name type="scientific">Trichoderma harzianum</name>
    <name type="common">Hypocrea lixii</name>
    <dbReference type="NCBI Taxonomy" id="5544"/>
    <lineage>
        <taxon>Eukaryota</taxon>
        <taxon>Fungi</taxon>
        <taxon>Dikarya</taxon>
        <taxon>Ascomycota</taxon>
        <taxon>Pezizomycotina</taxon>
        <taxon>Sordariomycetes</taxon>
        <taxon>Hypocreomycetidae</taxon>
        <taxon>Hypocreales</taxon>
        <taxon>Hypocreaceae</taxon>
        <taxon>Trichoderma</taxon>
    </lineage>
</organism>
<comment type="caution">
    <text evidence="3">The sequence shown here is derived from an EMBL/GenBank/DDBJ whole genome shotgun (WGS) entry which is preliminary data.</text>
</comment>
<dbReference type="SUPFAM" id="SSF50978">
    <property type="entry name" value="WD40 repeat-like"/>
    <property type="match status" value="1"/>
</dbReference>
<dbReference type="CDD" id="cd00200">
    <property type="entry name" value="WD40"/>
    <property type="match status" value="1"/>
</dbReference>
<feature type="repeat" description="WD" evidence="1">
    <location>
        <begin position="336"/>
        <end position="375"/>
    </location>
</feature>
<dbReference type="Pfam" id="PF00400">
    <property type="entry name" value="WD40"/>
    <property type="match status" value="5"/>
</dbReference>
<gene>
    <name evidence="3" type="ORF">THARTR1_09047</name>
</gene>